<dbReference type="Pfam" id="PF12974">
    <property type="entry name" value="Phosphonate-bd"/>
    <property type="match status" value="1"/>
</dbReference>
<protein>
    <submittedName>
        <fullName evidence="2">Uncharacterized protein</fullName>
    </submittedName>
</protein>
<evidence type="ECO:0000313" key="3">
    <source>
        <dbReference type="Proteomes" id="UP000001401"/>
    </source>
</evidence>
<dbReference type="PROSITE" id="PS51257">
    <property type="entry name" value="PROKAR_LIPOPROTEIN"/>
    <property type="match status" value="1"/>
</dbReference>
<dbReference type="Gene3D" id="3.40.190.10">
    <property type="entry name" value="Periplasmic binding protein-like II"/>
    <property type="match status" value="2"/>
</dbReference>
<dbReference type="OrthoDB" id="9776786at2"/>
<keyword evidence="3" id="KW-1185">Reference proteome</keyword>
<evidence type="ECO:0000313" key="2">
    <source>
        <dbReference type="EMBL" id="ADU32014.1"/>
    </source>
</evidence>
<dbReference type="PANTHER" id="PTHR35841">
    <property type="entry name" value="PHOSPHONATES-BINDING PERIPLASMIC PROTEIN"/>
    <property type="match status" value="1"/>
</dbReference>
<evidence type="ECO:0000256" key="1">
    <source>
        <dbReference type="SAM" id="MobiDB-lite"/>
    </source>
</evidence>
<dbReference type="PANTHER" id="PTHR35841:SF1">
    <property type="entry name" value="PHOSPHONATES-BINDING PERIPLASMIC PROTEIN"/>
    <property type="match status" value="1"/>
</dbReference>
<reference evidence="2 3" key="1">
    <citation type="submission" date="2010-12" db="EMBL/GenBank/DDBJ databases">
        <title>Complete sequence of Bacillus cellulosilyticus DSM 2522.</title>
        <authorList>
            <consortium name="US DOE Joint Genome Institute"/>
            <person name="Lucas S."/>
            <person name="Copeland A."/>
            <person name="Lapidus A."/>
            <person name="Cheng J.-F."/>
            <person name="Bruce D."/>
            <person name="Goodwin L."/>
            <person name="Pitluck S."/>
            <person name="Chertkov O."/>
            <person name="Detter J.C."/>
            <person name="Han C."/>
            <person name="Tapia R."/>
            <person name="Land M."/>
            <person name="Hauser L."/>
            <person name="Jeffries C."/>
            <person name="Kyrpides N."/>
            <person name="Ivanova N."/>
            <person name="Mikhailova N."/>
            <person name="Brumm P."/>
            <person name="Mead D."/>
            <person name="Woyke T."/>
        </authorList>
    </citation>
    <scope>NUCLEOTIDE SEQUENCE [LARGE SCALE GENOMIC DNA]</scope>
    <source>
        <strain evidence="3">ATCC 21833 / DSM 2522 / FERM P-1141 / JCM 9156 / N-4</strain>
    </source>
</reference>
<sequence precursor="true">MLTMRRLHILLAFIIMGLLVACGSVKNETVLEAAETFMEGMIEADFDKIESVNESDEWMFPTDYLLEVANEGGIVGLTTDDFSLEEIDSLEVVVSFTNESSIPLLLKFQERNDGFYFVGLEQARQVSANDPARVRPPEETEDEESTIDEEVDSSESSIVEDEAGLSLDSVTIGIVPFYDEEYLDELLAPLADNLTNELGVPVSFSYALIEEELFERLRTGENDVGFLNANQYIPVREEVDVILNTFDSAGNEVTESQFIVAESSNLHSLDDLLQATNLTWGQIELARTTSFLYPSSFFIENGINIETFNQVTFEEDGGALEALLAGEVDFITSFGHARDQYLSKEPNIMEKTRVIGNAAEIPNRAIVINNNVSGEWKQKVADAFVTISDDPEMEEIMLEAFFWSGFVEISDDKYDVVEKMTTNMLD</sequence>
<dbReference type="Proteomes" id="UP000001401">
    <property type="component" value="Chromosome"/>
</dbReference>
<accession>E6TTY3</accession>
<dbReference type="AlphaFoldDB" id="E6TTY3"/>
<gene>
    <name evidence="2" type="ordered locus">Bcell_3774</name>
</gene>
<proteinExistence type="predicted"/>
<dbReference type="KEGG" id="bco:Bcell_3774"/>
<dbReference type="RefSeq" id="WP_013490345.1">
    <property type="nucleotide sequence ID" value="NC_014829.1"/>
</dbReference>
<dbReference type="STRING" id="649639.Bcell_3774"/>
<dbReference type="HOGENOM" id="CLU_643495_0_0_9"/>
<feature type="compositionally biased region" description="Acidic residues" evidence="1">
    <location>
        <begin position="139"/>
        <end position="155"/>
    </location>
</feature>
<dbReference type="EMBL" id="CP002394">
    <property type="protein sequence ID" value="ADU32014.1"/>
    <property type="molecule type" value="Genomic_DNA"/>
</dbReference>
<organism evidence="2 3">
    <name type="scientific">Evansella cellulosilytica (strain ATCC 21833 / DSM 2522 / FERM P-1141 / JCM 9156 / N-4)</name>
    <name type="common">Bacillus cellulosilyticus</name>
    <dbReference type="NCBI Taxonomy" id="649639"/>
    <lineage>
        <taxon>Bacteria</taxon>
        <taxon>Bacillati</taxon>
        <taxon>Bacillota</taxon>
        <taxon>Bacilli</taxon>
        <taxon>Bacillales</taxon>
        <taxon>Bacillaceae</taxon>
        <taxon>Evansella</taxon>
    </lineage>
</organism>
<name>E6TTY3_EVAC2</name>
<dbReference type="eggNOG" id="COG3221">
    <property type="taxonomic scope" value="Bacteria"/>
</dbReference>
<feature type="region of interest" description="Disordered" evidence="1">
    <location>
        <begin position="128"/>
        <end position="155"/>
    </location>
</feature>
<dbReference type="SUPFAM" id="SSF53850">
    <property type="entry name" value="Periplasmic binding protein-like II"/>
    <property type="match status" value="1"/>
</dbReference>